<dbReference type="KEGG" id="sla:SERLADRAFT_378536"/>
<organism>
    <name type="scientific">Serpula lacrymans var. lacrymans (strain S7.9)</name>
    <name type="common">Dry rot fungus</name>
    <dbReference type="NCBI Taxonomy" id="578457"/>
    <lineage>
        <taxon>Eukaryota</taxon>
        <taxon>Fungi</taxon>
        <taxon>Dikarya</taxon>
        <taxon>Basidiomycota</taxon>
        <taxon>Agaricomycotina</taxon>
        <taxon>Agaricomycetes</taxon>
        <taxon>Agaricomycetidae</taxon>
        <taxon>Boletales</taxon>
        <taxon>Coniophorineae</taxon>
        <taxon>Serpulaceae</taxon>
        <taxon>Serpula</taxon>
    </lineage>
</organism>
<gene>
    <name evidence="1" type="ORF">SERLADRAFT_378536</name>
</gene>
<dbReference type="AlphaFoldDB" id="F8NJ56"/>
<sequence>MTMRVQIALMHCGGQASKNSRFQEIKVVTHLDADLYTWLNRLVQRLLAYRGIDLTNRMHWFRYTSGSVKITVLFSAADYPGRDSISYG</sequence>
<dbReference type="GeneID" id="18810769"/>
<proteinExistence type="predicted"/>
<dbReference type="HOGENOM" id="CLU_2470459_0_0_1"/>
<dbReference type="EMBL" id="GL945429">
    <property type="protein sequence ID" value="EGO29540.1"/>
    <property type="molecule type" value="Genomic_DNA"/>
</dbReference>
<name>F8NJ56_SERL9</name>
<dbReference type="Proteomes" id="UP000008064">
    <property type="component" value="Unassembled WGS sequence"/>
</dbReference>
<protein>
    <submittedName>
        <fullName evidence="1">Uncharacterized protein</fullName>
    </submittedName>
</protein>
<evidence type="ECO:0000313" key="1">
    <source>
        <dbReference type="EMBL" id="EGO29540.1"/>
    </source>
</evidence>
<accession>F8NJ56</accession>
<dbReference type="RefSeq" id="XP_007313782.1">
    <property type="nucleotide sequence ID" value="XM_007313720.1"/>
</dbReference>
<reference evidence="1" key="1">
    <citation type="submission" date="2011-04" db="EMBL/GenBank/DDBJ databases">
        <title>Evolution of plant cell wall degrading machinery underlies the functional diversity of forest fungi.</title>
        <authorList>
            <consortium name="US DOE Joint Genome Institute (JGI-PGF)"/>
            <person name="Eastwood D.C."/>
            <person name="Floudas D."/>
            <person name="Binder M."/>
            <person name="Majcherczyk A."/>
            <person name="Schneider P."/>
            <person name="Aerts A."/>
            <person name="Asiegbu F.O."/>
            <person name="Baker S.E."/>
            <person name="Barry K."/>
            <person name="Bendiksby M."/>
            <person name="Blumentritt M."/>
            <person name="Coutinho P.M."/>
            <person name="Cullen D."/>
            <person name="Cullen D."/>
            <person name="Gathman A."/>
            <person name="Goodell B."/>
            <person name="Henrissat B."/>
            <person name="Ihrmark K."/>
            <person name="Kauserud H."/>
            <person name="Kohler A."/>
            <person name="LaButti K."/>
            <person name="Lapidus A."/>
            <person name="Lavin J.L."/>
            <person name="Lee Y.-H."/>
            <person name="Lindquist E."/>
            <person name="Lilly W."/>
            <person name="Lucas S."/>
            <person name="Morin E."/>
            <person name="Murat C."/>
            <person name="Oguiza J.A."/>
            <person name="Park J."/>
            <person name="Pisabarro A.G."/>
            <person name="Riley R."/>
            <person name="Rosling A."/>
            <person name="Salamov A."/>
            <person name="Schmidt O."/>
            <person name="Schmutz J."/>
            <person name="Skrede I."/>
            <person name="Stenlid J."/>
            <person name="Wiebenga A."/>
            <person name="Xie X."/>
            <person name="Kues U."/>
            <person name="Hibbett D.S."/>
            <person name="Hoffmeister D."/>
            <person name="Hogberg N."/>
            <person name="Martin F."/>
            <person name="Grigoriev I.V."/>
            <person name="Watkinson S.C."/>
        </authorList>
    </citation>
    <scope>NUCLEOTIDE SEQUENCE</scope>
    <source>
        <strain evidence="1">S7.9</strain>
    </source>
</reference>